<dbReference type="EMBL" id="CM010717">
    <property type="protein sequence ID" value="RZC54529.1"/>
    <property type="molecule type" value="Genomic_DNA"/>
</dbReference>
<name>A0A4Y7J472_PAPSO</name>
<keyword evidence="2" id="KW-1185">Reference proteome</keyword>
<dbReference type="Gramene" id="RZC54529">
    <property type="protein sequence ID" value="RZC54529"/>
    <property type="gene ID" value="C5167_013388"/>
</dbReference>
<proteinExistence type="predicted"/>
<gene>
    <name evidence="1" type="ORF">C5167_013388</name>
</gene>
<protein>
    <recommendedName>
        <fullName evidence="3">Helitron helicase-like domain-containing protein</fullName>
    </recommendedName>
</protein>
<dbReference type="STRING" id="3469.A0A4Y7J472"/>
<dbReference type="AlphaFoldDB" id="A0A4Y7J472"/>
<reference evidence="1 2" key="1">
    <citation type="journal article" date="2018" name="Science">
        <title>The opium poppy genome and morphinan production.</title>
        <authorList>
            <person name="Guo L."/>
            <person name="Winzer T."/>
            <person name="Yang X."/>
            <person name="Li Y."/>
            <person name="Ning Z."/>
            <person name="He Z."/>
            <person name="Teodor R."/>
            <person name="Lu Y."/>
            <person name="Bowser T.A."/>
            <person name="Graham I.A."/>
            <person name="Ye K."/>
        </authorList>
    </citation>
    <scope>NUCLEOTIDE SEQUENCE [LARGE SCALE GENOMIC DNA]</scope>
    <source>
        <strain evidence="2">cv. HN1</strain>
        <tissue evidence="1">Leaves</tissue>
    </source>
</reference>
<accession>A0A4Y7J472</accession>
<sequence length="111" mass="12903">MSLKLLAQLEQSYNHINKLKSDRIIRALESAEGDQTIVDMSFTGEVIDEFTTKGYITMAFPTLFPYGTADLRQLRPRKVCECQYFQYLMKYKDGRFARDSRFSILDVETIA</sequence>
<evidence type="ECO:0008006" key="3">
    <source>
        <dbReference type="Google" id="ProtNLM"/>
    </source>
</evidence>
<evidence type="ECO:0000313" key="1">
    <source>
        <dbReference type="EMBL" id="RZC54529.1"/>
    </source>
</evidence>
<organism evidence="1 2">
    <name type="scientific">Papaver somniferum</name>
    <name type="common">Opium poppy</name>
    <dbReference type="NCBI Taxonomy" id="3469"/>
    <lineage>
        <taxon>Eukaryota</taxon>
        <taxon>Viridiplantae</taxon>
        <taxon>Streptophyta</taxon>
        <taxon>Embryophyta</taxon>
        <taxon>Tracheophyta</taxon>
        <taxon>Spermatophyta</taxon>
        <taxon>Magnoliopsida</taxon>
        <taxon>Ranunculales</taxon>
        <taxon>Papaveraceae</taxon>
        <taxon>Papaveroideae</taxon>
        <taxon>Papaver</taxon>
    </lineage>
</organism>
<evidence type="ECO:0000313" key="2">
    <source>
        <dbReference type="Proteomes" id="UP000316621"/>
    </source>
</evidence>
<dbReference type="Proteomes" id="UP000316621">
    <property type="component" value="Chromosome 3"/>
</dbReference>